<dbReference type="Gene3D" id="1.20.58.2150">
    <property type="match status" value="1"/>
</dbReference>
<dbReference type="InterPro" id="IPR042301">
    <property type="entry name" value="GH115_sf"/>
</dbReference>
<dbReference type="InterPro" id="IPR031924">
    <property type="entry name" value="GH115"/>
</dbReference>
<dbReference type="PANTHER" id="PTHR37842:SF2">
    <property type="entry name" value="GYLCOSYL HYDROLASE 115 C-TERMINAL DOMAIN-CONTAINING PROTEIN"/>
    <property type="match status" value="1"/>
</dbReference>
<evidence type="ECO:0000256" key="3">
    <source>
        <dbReference type="SAM" id="Phobius"/>
    </source>
</evidence>
<sequence length="823" mass="96231">MSSLKLKKLIYTFFVPVLLCGCLNTFIITNKSSGVNIYVDAESDKLIKWAANDLAEDLEYISGKKITINYIDHFNNKLKGIFIGKFDNKLIQSCPVNLENKLEKQWEKFVIVEKDNNLYISGSDIRGTVYAIFEIAEKTGISPWKWWADVKPEKSERIAFKIPQEGIERNPSVKYRGIFINDEDWGLQPWAAKTFEPEINDIGPKTYEKVFQLLLRLKANTLWPAMHSCTKGFFNIPGNKEIAQKYHIMIGTSHAEPMLRNNVDEWDREKYGEYNYFSNQEKVKHYWQERISEIKDGEYMITLGMRGIHDSGMEGNASQKEKIKMLDTIFKDQREILTSTLKQPLSHIPQLFIPYKEVLELYNEGLNVPDDITLMWTDDNYGYIRRLSNDSEQQRKGGVGIYYHLSYWGRPHDYLWLSTTQPGLIWYEISRAYQNGAKKIWIVNVGDIKPAEYNIEFFLDLGWNINHTDENCIKKHLFNYCTRDFGIEKAQEIADILNEYYRLAFLRKPEFMGWSRTEPTTLTQLSQFASSDNDELQRRIYAYTKLYEQVESIKEYIPKEKKDAYFQLIEYPVKCAALMNFKFLWTDLSVLSEDKNEKEKFIQKAKQSYKEIEELTHSYNNEISEGKWKGIMSMAPRQLPVFYIPDGHLYNVLSNSDKEILAVNSKLRAIQANEYKVAKGMEHFNWKVINGLGYSNSAVTLFPFKSHLFTEEKPFLEYEFQIDSPGNYILEIRCLPTHSNNFDFKIDVSVNNEAPKTYDINTIGRSETWKENVLRNSTVISHKVLFSKSGKQKLRVYANQTGIVLDQIAIVPEKYNFYEIPDH</sequence>
<evidence type="ECO:0000313" key="5">
    <source>
        <dbReference type="EMBL" id="UOB17779.1"/>
    </source>
</evidence>
<dbReference type="Gene3D" id="3.30.379.10">
    <property type="entry name" value="Chitobiase/beta-hexosaminidase domain 2-like"/>
    <property type="match status" value="1"/>
</dbReference>
<evidence type="ECO:0000313" key="6">
    <source>
        <dbReference type="Proteomes" id="UP000831290"/>
    </source>
</evidence>
<name>A0A9E6ZN66_9FLAO</name>
<keyword evidence="2" id="KW-0175">Coiled coil</keyword>
<dbReference type="PROSITE" id="PS51257">
    <property type="entry name" value="PROKAR_LIPOPROTEIN"/>
    <property type="match status" value="1"/>
</dbReference>
<evidence type="ECO:0000259" key="4">
    <source>
        <dbReference type="Pfam" id="PF17829"/>
    </source>
</evidence>
<reference evidence="5" key="1">
    <citation type="submission" date="2022-03" db="EMBL/GenBank/DDBJ databases">
        <title>Description of Abyssus ytuae gen. nov., sp. nov., a novel member of the family Flavobacteriaceae isolated from the sediment of Mariana Trench.</title>
        <authorList>
            <person name="Zhang J."/>
            <person name="Xu X."/>
        </authorList>
    </citation>
    <scope>NUCLEOTIDE SEQUENCE</scope>
    <source>
        <strain evidence="5">MT3330</strain>
    </source>
</reference>
<dbReference type="KEGG" id="fbm:MQE35_00430"/>
<dbReference type="PANTHER" id="PTHR37842">
    <property type="match status" value="1"/>
</dbReference>
<dbReference type="EMBL" id="CP094358">
    <property type="protein sequence ID" value="UOB17779.1"/>
    <property type="molecule type" value="Genomic_DNA"/>
</dbReference>
<keyword evidence="6" id="KW-1185">Reference proteome</keyword>
<gene>
    <name evidence="5" type="ORF">MQE35_00430</name>
</gene>
<dbReference type="GO" id="GO:0005975">
    <property type="term" value="P:carbohydrate metabolic process"/>
    <property type="evidence" value="ECO:0007669"/>
    <property type="project" value="UniProtKB-ARBA"/>
</dbReference>
<feature type="domain" description="Gylcosyl hydrolase 115 C-terminal" evidence="4">
    <location>
        <begin position="669"/>
        <end position="814"/>
    </location>
</feature>
<dbReference type="RefSeq" id="WP_255843501.1">
    <property type="nucleotide sequence ID" value="NZ_CP094358.1"/>
</dbReference>
<protein>
    <submittedName>
        <fullName evidence="5">Glycosyl hydrolase 115 family protein</fullName>
    </submittedName>
</protein>
<dbReference type="Gene3D" id="3.20.20.520">
    <property type="entry name" value="Glycosyl hydrolase family 115"/>
    <property type="match status" value="1"/>
</dbReference>
<keyword evidence="3" id="KW-0812">Transmembrane</keyword>
<dbReference type="InterPro" id="IPR029018">
    <property type="entry name" value="Hex-like_dom2"/>
</dbReference>
<keyword evidence="3" id="KW-0472">Membrane</keyword>
<dbReference type="GO" id="GO:0016787">
    <property type="term" value="F:hydrolase activity"/>
    <property type="evidence" value="ECO:0007669"/>
    <property type="project" value="UniProtKB-KW"/>
</dbReference>
<dbReference type="SUPFAM" id="SSF55545">
    <property type="entry name" value="beta-N-acetylhexosaminidase-like domain"/>
    <property type="match status" value="1"/>
</dbReference>
<organism evidence="5 6">
    <name type="scientific">Abyssalbus ytuae</name>
    <dbReference type="NCBI Taxonomy" id="2926907"/>
    <lineage>
        <taxon>Bacteria</taxon>
        <taxon>Pseudomonadati</taxon>
        <taxon>Bacteroidota</taxon>
        <taxon>Flavobacteriia</taxon>
        <taxon>Flavobacteriales</taxon>
        <taxon>Flavobacteriaceae</taxon>
        <taxon>Abyssalbus</taxon>
    </lineage>
</organism>
<dbReference type="Proteomes" id="UP000831290">
    <property type="component" value="Chromosome"/>
</dbReference>
<dbReference type="AlphaFoldDB" id="A0A9E6ZN66"/>
<dbReference type="Pfam" id="PF17829">
    <property type="entry name" value="GH115_C"/>
    <property type="match status" value="1"/>
</dbReference>
<dbReference type="InterPro" id="IPR041437">
    <property type="entry name" value="GH115_C"/>
</dbReference>
<dbReference type="Pfam" id="PF15979">
    <property type="entry name" value="Glyco_hydro_115"/>
    <property type="match status" value="1"/>
</dbReference>
<accession>A0A9E6ZN66</accession>
<feature type="coiled-coil region" evidence="2">
    <location>
        <begin position="595"/>
        <end position="622"/>
    </location>
</feature>
<keyword evidence="3" id="KW-1133">Transmembrane helix</keyword>
<feature type="transmembrane region" description="Helical" evidence="3">
    <location>
        <begin position="9"/>
        <end position="28"/>
    </location>
</feature>
<evidence type="ECO:0000256" key="1">
    <source>
        <dbReference type="ARBA" id="ARBA00022801"/>
    </source>
</evidence>
<proteinExistence type="predicted"/>
<keyword evidence="1 5" id="KW-0378">Hydrolase</keyword>
<dbReference type="Gene3D" id="2.60.120.1620">
    <property type="match status" value="1"/>
</dbReference>
<evidence type="ECO:0000256" key="2">
    <source>
        <dbReference type="SAM" id="Coils"/>
    </source>
</evidence>